<dbReference type="Proteomes" id="UP001177003">
    <property type="component" value="Chromosome 5"/>
</dbReference>
<feature type="region of interest" description="Disordered" evidence="1">
    <location>
        <begin position="124"/>
        <end position="155"/>
    </location>
</feature>
<evidence type="ECO:0000313" key="3">
    <source>
        <dbReference type="Proteomes" id="UP001177003"/>
    </source>
</evidence>
<dbReference type="EMBL" id="OX465081">
    <property type="protein sequence ID" value="CAI9284798.1"/>
    <property type="molecule type" value="Genomic_DNA"/>
</dbReference>
<dbReference type="AlphaFoldDB" id="A0AA35Z2R8"/>
<gene>
    <name evidence="2" type="ORF">LSALG_LOCUS24302</name>
</gene>
<sequence length="155" mass="18730">MWRLRSKFGVLMSEPDPDYEEDEPITNSTILDTATPVQQEPFMHPYHDMYMQEFCWLHEDNMHLHHDYSEVYDSLYGINNEMVEFREEFYTFRDNQQARNQHVDPLVTDMHSVLYLGGQPTQPPYYPQYPQYPPPYNPQFPHQYPLPFPRQDPPQ</sequence>
<name>A0AA35Z2R8_LACSI</name>
<protein>
    <submittedName>
        <fullName evidence="2">Uncharacterized protein</fullName>
    </submittedName>
</protein>
<reference evidence="2" key="1">
    <citation type="submission" date="2023-04" db="EMBL/GenBank/DDBJ databases">
        <authorList>
            <person name="Vijverberg K."/>
            <person name="Xiong W."/>
            <person name="Schranz E."/>
        </authorList>
    </citation>
    <scope>NUCLEOTIDE SEQUENCE</scope>
</reference>
<accession>A0AA35Z2R8</accession>
<evidence type="ECO:0000256" key="1">
    <source>
        <dbReference type="SAM" id="MobiDB-lite"/>
    </source>
</evidence>
<keyword evidence="3" id="KW-1185">Reference proteome</keyword>
<evidence type="ECO:0000313" key="2">
    <source>
        <dbReference type="EMBL" id="CAI9284798.1"/>
    </source>
</evidence>
<organism evidence="2 3">
    <name type="scientific">Lactuca saligna</name>
    <name type="common">Willowleaf lettuce</name>
    <dbReference type="NCBI Taxonomy" id="75948"/>
    <lineage>
        <taxon>Eukaryota</taxon>
        <taxon>Viridiplantae</taxon>
        <taxon>Streptophyta</taxon>
        <taxon>Embryophyta</taxon>
        <taxon>Tracheophyta</taxon>
        <taxon>Spermatophyta</taxon>
        <taxon>Magnoliopsida</taxon>
        <taxon>eudicotyledons</taxon>
        <taxon>Gunneridae</taxon>
        <taxon>Pentapetalae</taxon>
        <taxon>asterids</taxon>
        <taxon>campanulids</taxon>
        <taxon>Asterales</taxon>
        <taxon>Asteraceae</taxon>
        <taxon>Cichorioideae</taxon>
        <taxon>Cichorieae</taxon>
        <taxon>Lactucinae</taxon>
        <taxon>Lactuca</taxon>
    </lineage>
</organism>
<proteinExistence type="predicted"/>